<evidence type="ECO:0008006" key="3">
    <source>
        <dbReference type="Google" id="ProtNLM"/>
    </source>
</evidence>
<sequence>MSNENTLPQPAEDRPLAAWRKPFLEALSQSPNISRAARVAGISREWARQCRKADPEFAAEWEEALEEGVDSLEEACWARAKGENISYQFTKDGKSIPHPVTGEPYCEPVFSDTLAVTLLKAHRPEKYKDRSAVDVNATIKAQPQYDLSILTDEELEWLERIQTKLEAHTNKA</sequence>
<organism evidence="1 2">
    <name type="scientific">Solirubrum puertoriconensis</name>
    <dbReference type="NCBI Taxonomy" id="1751427"/>
    <lineage>
        <taxon>Bacteria</taxon>
        <taxon>Pseudomonadati</taxon>
        <taxon>Bacteroidota</taxon>
        <taxon>Cytophagia</taxon>
        <taxon>Cytophagales</taxon>
    </lineage>
</organism>
<dbReference type="EMBL" id="LNAL01000003">
    <property type="protein sequence ID" value="KUG09386.1"/>
    <property type="molecule type" value="Genomic_DNA"/>
</dbReference>
<dbReference type="AlphaFoldDB" id="A0A9X0HNN3"/>
<reference evidence="1 2" key="1">
    <citation type="submission" date="2015-11" db="EMBL/GenBank/DDBJ databases">
        <title>Solirubrum puertoriconensis gen. nov. an environmental bacteria isolated in Puerto Rico.</title>
        <authorList>
            <person name="Cuebas-Irizarry M.F."/>
            <person name="Montalvo-Rodriguez R."/>
        </authorList>
    </citation>
    <scope>NUCLEOTIDE SEQUENCE [LARGE SCALE GENOMIC DNA]</scope>
    <source>
        <strain evidence="1 2">MC1A</strain>
    </source>
</reference>
<evidence type="ECO:0000313" key="1">
    <source>
        <dbReference type="EMBL" id="KUG09386.1"/>
    </source>
</evidence>
<proteinExistence type="predicted"/>
<accession>A0A9X0HNN3</accession>
<keyword evidence="2" id="KW-1185">Reference proteome</keyword>
<comment type="caution">
    <text evidence="1">The sequence shown here is derived from an EMBL/GenBank/DDBJ whole genome shotgun (WGS) entry which is preliminary data.</text>
</comment>
<evidence type="ECO:0000313" key="2">
    <source>
        <dbReference type="Proteomes" id="UP000054223"/>
    </source>
</evidence>
<name>A0A9X0HNN3_SOLP1</name>
<dbReference type="Proteomes" id="UP000054223">
    <property type="component" value="Unassembled WGS sequence"/>
</dbReference>
<protein>
    <recommendedName>
        <fullName evidence="3">Terminase small subunit</fullName>
    </recommendedName>
</protein>
<dbReference type="OrthoDB" id="1495771at2"/>
<gene>
    <name evidence="1" type="ORF">ASU33_16795</name>
</gene>
<dbReference type="RefSeq" id="WP_059067291.1">
    <property type="nucleotide sequence ID" value="NZ_LNAL01000003.1"/>
</dbReference>